<dbReference type="AlphaFoldDB" id="A0A0E9RQN6"/>
<sequence>MPRAPLQAVGISRNNVVKKRLLFSF</sequence>
<evidence type="ECO:0000313" key="1">
    <source>
        <dbReference type="EMBL" id="JAH31414.1"/>
    </source>
</evidence>
<accession>A0A0E9RQN6</accession>
<name>A0A0E9RQN6_ANGAN</name>
<reference evidence="1" key="2">
    <citation type="journal article" date="2015" name="Fish Shellfish Immunol.">
        <title>Early steps in the European eel (Anguilla anguilla)-Vibrio vulnificus interaction in the gills: Role of the RtxA13 toxin.</title>
        <authorList>
            <person name="Callol A."/>
            <person name="Pajuelo D."/>
            <person name="Ebbesson L."/>
            <person name="Teles M."/>
            <person name="MacKenzie S."/>
            <person name="Amaro C."/>
        </authorList>
    </citation>
    <scope>NUCLEOTIDE SEQUENCE</scope>
</reference>
<dbReference type="EMBL" id="GBXM01077163">
    <property type="protein sequence ID" value="JAH31414.1"/>
    <property type="molecule type" value="Transcribed_RNA"/>
</dbReference>
<proteinExistence type="predicted"/>
<reference evidence="1" key="1">
    <citation type="submission" date="2014-11" db="EMBL/GenBank/DDBJ databases">
        <authorList>
            <person name="Amaro Gonzalez C."/>
        </authorList>
    </citation>
    <scope>NUCLEOTIDE SEQUENCE</scope>
</reference>
<organism evidence="1">
    <name type="scientific">Anguilla anguilla</name>
    <name type="common">European freshwater eel</name>
    <name type="synonym">Muraena anguilla</name>
    <dbReference type="NCBI Taxonomy" id="7936"/>
    <lineage>
        <taxon>Eukaryota</taxon>
        <taxon>Metazoa</taxon>
        <taxon>Chordata</taxon>
        <taxon>Craniata</taxon>
        <taxon>Vertebrata</taxon>
        <taxon>Euteleostomi</taxon>
        <taxon>Actinopterygii</taxon>
        <taxon>Neopterygii</taxon>
        <taxon>Teleostei</taxon>
        <taxon>Anguilliformes</taxon>
        <taxon>Anguillidae</taxon>
        <taxon>Anguilla</taxon>
    </lineage>
</organism>
<protein>
    <submittedName>
        <fullName evidence="1">Uncharacterized protein</fullName>
    </submittedName>
</protein>